<dbReference type="SMART" id="SM00893">
    <property type="entry name" value="ETF"/>
    <property type="match status" value="1"/>
</dbReference>
<evidence type="ECO:0000259" key="2">
    <source>
        <dbReference type="SMART" id="SM00893"/>
    </source>
</evidence>
<evidence type="ECO:0000313" key="4">
    <source>
        <dbReference type="Proteomes" id="UP001221217"/>
    </source>
</evidence>
<dbReference type="PIRSF" id="PIRSF000090">
    <property type="entry name" value="Beta-ETF"/>
    <property type="match status" value="1"/>
</dbReference>
<dbReference type="PANTHER" id="PTHR21294:SF17">
    <property type="entry name" value="PROTEIN FIXA"/>
    <property type="match status" value="1"/>
</dbReference>
<dbReference type="EMBL" id="JAQQAL010000021">
    <property type="protein sequence ID" value="MDC7226949.1"/>
    <property type="molecule type" value="Genomic_DNA"/>
</dbReference>
<keyword evidence="1" id="KW-0249">Electron transport</keyword>
<accession>A0AAJ1ICZ5</accession>
<sequence>MKIICFVKLVPDVENFKYDYERNVLVRENVHQILNPEDCSALSVALKLKQENIDVQVETLTMGPEGCRPHLEDLIKRGVDRSILISDKSYVGSDTYVTSRIISRYLEREAFDWIFSGTHSIDGGTAHVPSQVAECLNIPQMGNILRINQAGLFSDRVRTEVDSEDAVLQFEIERPAILSFQYSTKIKLPYIKYEDLERDVSGQLEIVSNSRLRFCDTETGIAGSPTKVSQVEVDSFGRKDTRFLKCDDEGIEEVYQFLKQRGIVCS</sequence>
<dbReference type="AlphaFoldDB" id="A0AAJ1ICZ5"/>
<dbReference type="SUPFAM" id="SSF52402">
    <property type="entry name" value="Adenine nucleotide alpha hydrolases-like"/>
    <property type="match status" value="1"/>
</dbReference>
<gene>
    <name evidence="3" type="ORF">PQJ61_09315</name>
</gene>
<dbReference type="GO" id="GO:0009055">
    <property type="term" value="F:electron transfer activity"/>
    <property type="evidence" value="ECO:0007669"/>
    <property type="project" value="InterPro"/>
</dbReference>
<dbReference type="PANTHER" id="PTHR21294">
    <property type="entry name" value="ELECTRON TRANSFER FLAVOPROTEIN BETA-SUBUNIT"/>
    <property type="match status" value="1"/>
</dbReference>
<dbReference type="InterPro" id="IPR012255">
    <property type="entry name" value="ETF_b"/>
</dbReference>
<dbReference type="Gene3D" id="3.40.50.620">
    <property type="entry name" value="HUPs"/>
    <property type="match status" value="1"/>
</dbReference>
<dbReference type="Pfam" id="PF01012">
    <property type="entry name" value="ETF"/>
    <property type="match status" value="1"/>
</dbReference>
<feature type="domain" description="Electron transfer flavoprotein alpha/beta-subunit N-terminal" evidence="2">
    <location>
        <begin position="22"/>
        <end position="216"/>
    </location>
</feature>
<proteinExistence type="predicted"/>
<protein>
    <recommendedName>
        <fullName evidence="2">Electron transfer flavoprotein alpha/beta-subunit N-terminal domain-containing protein</fullName>
    </recommendedName>
</protein>
<dbReference type="Proteomes" id="UP001221217">
    <property type="component" value="Unassembled WGS sequence"/>
</dbReference>
<name>A0AAJ1ICZ5_9SPIO</name>
<dbReference type="InterPro" id="IPR014730">
    <property type="entry name" value="ETF_a/b_N"/>
</dbReference>
<evidence type="ECO:0000313" key="3">
    <source>
        <dbReference type="EMBL" id="MDC7226949.1"/>
    </source>
</evidence>
<evidence type="ECO:0000256" key="1">
    <source>
        <dbReference type="ARBA" id="ARBA00022982"/>
    </source>
</evidence>
<comment type="caution">
    <text evidence="3">The sequence shown here is derived from an EMBL/GenBank/DDBJ whole genome shotgun (WGS) entry which is preliminary data.</text>
</comment>
<organism evidence="3 4">
    <name type="scientific">Candidatus Thalassospirochaeta sargassi</name>
    <dbReference type="NCBI Taxonomy" id="3119039"/>
    <lineage>
        <taxon>Bacteria</taxon>
        <taxon>Pseudomonadati</taxon>
        <taxon>Spirochaetota</taxon>
        <taxon>Spirochaetia</taxon>
        <taxon>Spirochaetales</taxon>
        <taxon>Spirochaetaceae</taxon>
        <taxon>Candidatus Thalassospirochaeta</taxon>
    </lineage>
</organism>
<dbReference type="InterPro" id="IPR014729">
    <property type="entry name" value="Rossmann-like_a/b/a_fold"/>
</dbReference>
<keyword evidence="1" id="KW-0813">Transport</keyword>
<reference evidence="3 4" key="1">
    <citation type="submission" date="2022-12" db="EMBL/GenBank/DDBJ databases">
        <title>Metagenome assembled genome from gulf of manar.</title>
        <authorList>
            <person name="Kohli P."/>
            <person name="Pk S."/>
            <person name="Venkata Ramana C."/>
            <person name="Sasikala C."/>
        </authorList>
    </citation>
    <scope>NUCLEOTIDE SEQUENCE [LARGE SCALE GENOMIC DNA]</scope>
    <source>
        <strain evidence="3">JB008</strain>
    </source>
</reference>